<comment type="caution">
    <text evidence="3">The sequence shown here is derived from an EMBL/GenBank/DDBJ whole genome shotgun (WGS) entry which is preliminary data.</text>
</comment>
<proteinExistence type="predicted"/>
<dbReference type="EMBL" id="VMBF01000003">
    <property type="protein sequence ID" value="TSJ80017.1"/>
    <property type="molecule type" value="Genomic_DNA"/>
</dbReference>
<gene>
    <name evidence="3" type="ORF">F2B50_07355</name>
    <name evidence="4" type="ORF">FPF71_07355</name>
</gene>
<evidence type="ECO:0000313" key="6">
    <source>
        <dbReference type="Proteomes" id="UP000322315"/>
    </source>
</evidence>
<dbReference type="Proteomes" id="UP000322315">
    <property type="component" value="Unassembled WGS sequence"/>
</dbReference>
<evidence type="ECO:0000259" key="2">
    <source>
        <dbReference type="Pfam" id="PF04264"/>
    </source>
</evidence>
<feature type="signal peptide" evidence="1">
    <location>
        <begin position="1"/>
        <end position="26"/>
    </location>
</feature>
<dbReference type="AlphaFoldDB" id="A0A5M7B8M7"/>
<dbReference type="RefSeq" id="WP_144116037.1">
    <property type="nucleotide sequence ID" value="NZ_JACHGE010000003.1"/>
</dbReference>
<reference evidence="3" key="3">
    <citation type="submission" date="2019-09" db="EMBL/GenBank/DDBJ databases">
        <authorList>
            <person name="Zhang D.-C."/>
        </authorList>
    </citation>
    <scope>NUCLEOTIDE SEQUENCE</scope>
    <source>
        <strain evidence="3">RU-4-M-4</strain>
    </source>
</reference>
<accession>A0A5M7B8M7</accession>
<reference evidence="3 6" key="1">
    <citation type="journal article" date="2015" name="Int. J. Syst. Evol. Microbiol.">
        <title>Algibacter amylolyticus sp. nov., isolated from intertidal sediment.</title>
        <authorList>
            <person name="Zhang D.C."/>
            <person name="Wu J."/>
            <person name="Neuner K."/>
            <person name="Yao J."/>
            <person name="Margesin R."/>
        </authorList>
    </citation>
    <scope>NUCLEOTIDE SEQUENCE [LARGE SCALE GENOMIC DNA]</scope>
    <source>
        <strain evidence="3 6">RU-4-M-4</strain>
    </source>
</reference>
<feature type="chain" id="PRO_5024347641" evidence="1">
    <location>
        <begin position="27"/>
        <end position="283"/>
    </location>
</feature>
<protein>
    <submittedName>
        <fullName evidence="3">YceI family protein</fullName>
    </submittedName>
</protein>
<dbReference type="EMBL" id="VWRS01000003">
    <property type="protein sequence ID" value="KAA5825719.1"/>
    <property type="molecule type" value="Genomic_DNA"/>
</dbReference>
<name>A0A5M7B8M7_9FLAO</name>
<keyword evidence="1" id="KW-0732">Signal</keyword>
<evidence type="ECO:0000313" key="4">
    <source>
        <dbReference type="EMBL" id="TSJ80017.1"/>
    </source>
</evidence>
<organism evidence="3 6">
    <name type="scientific">Algibacter amylolyticus</name>
    <dbReference type="NCBI Taxonomy" id="1608400"/>
    <lineage>
        <taxon>Bacteria</taxon>
        <taxon>Pseudomonadati</taxon>
        <taxon>Bacteroidota</taxon>
        <taxon>Flavobacteriia</taxon>
        <taxon>Flavobacteriales</taxon>
        <taxon>Flavobacteriaceae</taxon>
        <taxon>Algibacter</taxon>
    </lineage>
</organism>
<dbReference type="Proteomes" id="UP000315145">
    <property type="component" value="Unassembled WGS sequence"/>
</dbReference>
<reference evidence="4 5" key="2">
    <citation type="submission" date="2019-07" db="EMBL/GenBank/DDBJ databases">
        <title>Algibacter marinivivus sp. nov., isolated from the surface of a marine red alga.</title>
        <authorList>
            <person name="Zhong X."/>
            <person name="Xu W."/>
            <person name="Zhang Y."/>
            <person name="Zhang Q."/>
            <person name="Du Z."/>
        </authorList>
    </citation>
    <scope>NUCLEOTIDE SEQUENCE [LARGE SCALE GENOMIC DNA]</scope>
    <source>
        <strain evidence="4 5">RU-4-M-4</strain>
    </source>
</reference>
<dbReference type="OrthoDB" id="5292899at2"/>
<dbReference type="PROSITE" id="PS51257">
    <property type="entry name" value="PROKAR_LIPOPROTEIN"/>
    <property type="match status" value="1"/>
</dbReference>
<feature type="domain" description="Lipid/polyisoprenoid-binding YceI-like" evidence="2">
    <location>
        <begin position="142"/>
        <end position="280"/>
    </location>
</feature>
<evidence type="ECO:0000313" key="5">
    <source>
        <dbReference type="Proteomes" id="UP000315145"/>
    </source>
</evidence>
<keyword evidence="5" id="KW-1185">Reference proteome</keyword>
<sequence>MRYNRIVFLIAIVQLCLFTSCTSNHADELYPSNDAEAKVYYETTLKSVIDNKCISCHLYHTEGANRYDSYEKSKSNISQMLERINATTNIVMPPADQEQLTEDEKNSFKTFLDILQSETPQGNPIKVTWTAYKYPDFDNRAGVSGTFNTVISYNLNSTAENLIDLLNGANVVIDASSVNVGNEPERTQNVASFFNAFTAQISGTVDSYNNENAWVTFNMNGISQQVVLNVSLETNKIILDGTIPDLNVFNWENAYNVFNAICGEYHENKLWEDVKISIEISNI</sequence>
<evidence type="ECO:0000256" key="1">
    <source>
        <dbReference type="SAM" id="SignalP"/>
    </source>
</evidence>
<dbReference type="Pfam" id="PF04264">
    <property type="entry name" value="YceI"/>
    <property type="match status" value="1"/>
</dbReference>
<evidence type="ECO:0000313" key="3">
    <source>
        <dbReference type="EMBL" id="KAA5825719.1"/>
    </source>
</evidence>
<dbReference type="InterPro" id="IPR007372">
    <property type="entry name" value="Lipid/polyisoprenoid-bd_YceI"/>
</dbReference>